<sequence length="155" mass="17740">MEDFPVVEKWSKDNAFCLANGWEIGRNEDELYSWWNNCAHNQSHDFVRLGIQYESRLIGYVDLANINGKSAELGIAIGESKVWGHGVGTEALKQLMIYATAKFGTQLFDAETNEVNMRSRKMLEKLGFTEISRIGSEEYMGKESQLIQFRYNKGE</sequence>
<protein>
    <submittedName>
        <fullName evidence="2">GNAT family N-acetyltransferase</fullName>
    </submittedName>
</protein>
<dbReference type="PANTHER" id="PTHR43415:SF3">
    <property type="entry name" value="GNAT-FAMILY ACETYLTRANSFERASE"/>
    <property type="match status" value="1"/>
</dbReference>
<comment type="caution">
    <text evidence="2">The sequence shown here is derived from an EMBL/GenBank/DDBJ whole genome shotgun (WGS) entry which is preliminary data.</text>
</comment>
<dbReference type="PROSITE" id="PS51186">
    <property type="entry name" value="GNAT"/>
    <property type="match status" value="1"/>
</dbReference>
<evidence type="ECO:0000313" key="2">
    <source>
        <dbReference type="EMBL" id="TYS67920.1"/>
    </source>
</evidence>
<dbReference type="Pfam" id="PF13302">
    <property type="entry name" value="Acetyltransf_3"/>
    <property type="match status" value="1"/>
</dbReference>
<dbReference type="Gene3D" id="3.40.630.30">
    <property type="match status" value="1"/>
</dbReference>
<dbReference type="PANTHER" id="PTHR43415">
    <property type="entry name" value="SPERMIDINE N(1)-ACETYLTRANSFERASE"/>
    <property type="match status" value="1"/>
</dbReference>
<dbReference type="OrthoDB" id="9795206at2"/>
<gene>
    <name evidence="2" type="ORF">FZC76_12715</name>
</gene>
<organism evidence="2 3">
    <name type="scientific">Sutcliffiella horikoshii</name>
    <dbReference type="NCBI Taxonomy" id="79883"/>
    <lineage>
        <taxon>Bacteria</taxon>
        <taxon>Bacillati</taxon>
        <taxon>Bacillota</taxon>
        <taxon>Bacilli</taxon>
        <taxon>Bacillales</taxon>
        <taxon>Bacillaceae</taxon>
        <taxon>Sutcliffiella</taxon>
    </lineage>
</organism>
<dbReference type="SUPFAM" id="SSF55729">
    <property type="entry name" value="Acyl-CoA N-acyltransferases (Nat)"/>
    <property type="match status" value="1"/>
</dbReference>
<name>A0A5D4SX02_9BACI</name>
<keyword evidence="2" id="KW-0808">Transferase</keyword>
<dbReference type="GO" id="GO:0016747">
    <property type="term" value="F:acyltransferase activity, transferring groups other than amino-acyl groups"/>
    <property type="evidence" value="ECO:0007669"/>
    <property type="project" value="InterPro"/>
</dbReference>
<reference evidence="2 3" key="1">
    <citation type="submission" date="2019-08" db="EMBL/GenBank/DDBJ databases">
        <title>Bacillus genomes from the desert of Cuatro Cienegas, Coahuila.</title>
        <authorList>
            <person name="Olmedo-Alvarez G."/>
        </authorList>
    </citation>
    <scope>NUCLEOTIDE SEQUENCE [LARGE SCALE GENOMIC DNA]</scope>
    <source>
        <strain evidence="2 3">CH28_1T</strain>
    </source>
</reference>
<dbReference type="Proteomes" id="UP000322524">
    <property type="component" value="Unassembled WGS sequence"/>
</dbReference>
<proteinExistence type="predicted"/>
<dbReference type="InterPro" id="IPR000182">
    <property type="entry name" value="GNAT_dom"/>
</dbReference>
<evidence type="ECO:0000313" key="3">
    <source>
        <dbReference type="Proteomes" id="UP000322524"/>
    </source>
</evidence>
<dbReference type="InterPro" id="IPR016181">
    <property type="entry name" value="Acyl_CoA_acyltransferase"/>
</dbReference>
<accession>A0A5D4SX02</accession>
<evidence type="ECO:0000259" key="1">
    <source>
        <dbReference type="PROSITE" id="PS51186"/>
    </source>
</evidence>
<feature type="domain" description="N-acetyltransferase" evidence="1">
    <location>
        <begin position="1"/>
        <end position="145"/>
    </location>
</feature>
<dbReference type="AlphaFoldDB" id="A0A5D4SX02"/>
<dbReference type="EMBL" id="VTEV01000005">
    <property type="protein sequence ID" value="TYS67920.1"/>
    <property type="molecule type" value="Genomic_DNA"/>
</dbReference>